<dbReference type="RefSeq" id="WP_121839276.1">
    <property type="nucleotide sequence ID" value="NZ_ML014783.1"/>
</dbReference>
<keyword evidence="3" id="KW-1185">Reference proteome</keyword>
<dbReference type="AlphaFoldDB" id="A0A3L8PVJ2"/>
<organism evidence="2 3">
    <name type="scientific">Parashewanella curva</name>
    <dbReference type="NCBI Taxonomy" id="2338552"/>
    <lineage>
        <taxon>Bacteria</taxon>
        <taxon>Pseudomonadati</taxon>
        <taxon>Pseudomonadota</taxon>
        <taxon>Gammaproteobacteria</taxon>
        <taxon>Alteromonadales</taxon>
        <taxon>Shewanellaceae</taxon>
        <taxon>Parashewanella</taxon>
    </lineage>
</organism>
<protein>
    <submittedName>
        <fullName evidence="2">Uncharacterized protein</fullName>
    </submittedName>
</protein>
<dbReference type="EMBL" id="QZEI01000034">
    <property type="protein sequence ID" value="RLV59445.1"/>
    <property type="molecule type" value="Genomic_DNA"/>
</dbReference>
<gene>
    <name evidence="2" type="ORF">D5018_12140</name>
</gene>
<name>A0A3L8PVJ2_9GAMM</name>
<proteinExistence type="predicted"/>
<reference evidence="2 3" key="1">
    <citation type="submission" date="2018-09" db="EMBL/GenBank/DDBJ databases">
        <title>Phylogeny of the Shewanellaceae, and recommendation for two new genera, Pseudoshewanella and Parashewanella.</title>
        <authorList>
            <person name="Wang G."/>
        </authorList>
    </citation>
    <scope>NUCLEOTIDE SEQUENCE [LARGE SCALE GENOMIC DNA]</scope>
    <source>
        <strain evidence="2 3">C51</strain>
    </source>
</reference>
<accession>A0A3L8PVJ2</accession>
<evidence type="ECO:0000313" key="3">
    <source>
        <dbReference type="Proteomes" id="UP000281474"/>
    </source>
</evidence>
<sequence length="201" mass="22523">MSSEMAAASAFTVYWSIANPQQRYKNLTAAALDTIAGTKNTQSSNTLRVKFQLGFIAEYENVSFGWDESGKLLKAWIGFWQFTKVGIMDAIVQDYNSQRPVILQSTLTNPESTVVPIATPVKTQLPIDAVTYKVSDEVFSEEDEIEQSTAVHDKYSSERDYSSVRVESEPDLTQMTLEEAVESMPRPAKPPRQRKATEDKP</sequence>
<dbReference type="Proteomes" id="UP000281474">
    <property type="component" value="Unassembled WGS sequence"/>
</dbReference>
<comment type="caution">
    <text evidence="2">The sequence shown here is derived from an EMBL/GenBank/DDBJ whole genome shotgun (WGS) entry which is preliminary data.</text>
</comment>
<feature type="compositionally biased region" description="Basic and acidic residues" evidence="1">
    <location>
        <begin position="151"/>
        <end position="168"/>
    </location>
</feature>
<evidence type="ECO:0000256" key="1">
    <source>
        <dbReference type="SAM" id="MobiDB-lite"/>
    </source>
</evidence>
<evidence type="ECO:0000313" key="2">
    <source>
        <dbReference type="EMBL" id="RLV59445.1"/>
    </source>
</evidence>
<feature type="region of interest" description="Disordered" evidence="1">
    <location>
        <begin position="145"/>
        <end position="201"/>
    </location>
</feature>